<keyword evidence="3" id="KW-1185">Reference proteome</keyword>
<dbReference type="Pfam" id="PF11306">
    <property type="entry name" value="DUF3108"/>
    <property type="match status" value="1"/>
</dbReference>
<proteinExistence type="predicted"/>
<evidence type="ECO:0000256" key="1">
    <source>
        <dbReference type="SAM" id="SignalP"/>
    </source>
</evidence>
<organism evidence="2 3">
    <name type="scientific">Patiriisocius marinus</name>
    <dbReference type="NCBI Taxonomy" id="1397112"/>
    <lineage>
        <taxon>Bacteria</taxon>
        <taxon>Pseudomonadati</taxon>
        <taxon>Bacteroidota</taxon>
        <taxon>Flavobacteriia</taxon>
        <taxon>Flavobacteriales</taxon>
        <taxon>Flavobacteriaceae</taxon>
        <taxon>Patiriisocius</taxon>
    </lineage>
</organism>
<dbReference type="AlphaFoldDB" id="A0A5J4IWT3"/>
<evidence type="ECO:0000313" key="3">
    <source>
        <dbReference type="Proteomes" id="UP000326509"/>
    </source>
</evidence>
<feature type="chain" id="PRO_5023824748" description="DUF3108 domain-containing protein" evidence="1">
    <location>
        <begin position="21"/>
        <end position="258"/>
    </location>
</feature>
<feature type="signal peptide" evidence="1">
    <location>
        <begin position="1"/>
        <end position="20"/>
    </location>
</feature>
<dbReference type="InterPro" id="IPR021457">
    <property type="entry name" value="DUF3108"/>
</dbReference>
<gene>
    <name evidence="2" type="ORF">ULMA_09300</name>
</gene>
<evidence type="ECO:0000313" key="2">
    <source>
        <dbReference type="EMBL" id="GER58822.1"/>
    </source>
</evidence>
<accession>A0A5J4IWT3</accession>
<comment type="caution">
    <text evidence="2">The sequence shown here is derived from an EMBL/GenBank/DDBJ whole genome shotgun (WGS) entry which is preliminary data.</text>
</comment>
<sequence>MIMKKYFTILLLLISVAISAQEQAYGDGEWFKFRVHYGLITAGYATLKVDNAMVDGKEVYHIQGEGHTTGMTRWVFNVEDYYQSYVDRELDIPYRFVRKINEGGYKKDIMIDFDHDNQKAIVNNYKHKTSEEVLLPDNAQDMVSSFYYLRNQLDTENLKVGHTVDMNMFFDRGTHKFRLKFLGRETLNTTFGKVPTLIFRPYVESGRVFKEEESLTVWVTDDKNKMPILIKADLMVGSLKASLTEYKGLKHQFKIIAE</sequence>
<name>A0A5J4IWT3_9FLAO</name>
<protein>
    <recommendedName>
        <fullName evidence="4">DUF3108 domain-containing protein</fullName>
    </recommendedName>
</protein>
<reference evidence="2 3" key="1">
    <citation type="submission" date="2019-08" db="EMBL/GenBank/DDBJ databases">
        <title>Draft genome sequence of Ulvibacter marinus type strain NBRC 109484.</title>
        <authorList>
            <person name="Kawano K."/>
            <person name="Ushijima N."/>
            <person name="Kihara M."/>
            <person name="Itoh H."/>
        </authorList>
    </citation>
    <scope>NUCLEOTIDE SEQUENCE [LARGE SCALE GENOMIC DNA]</scope>
    <source>
        <strain evidence="2 3">NBRC 109484</strain>
    </source>
</reference>
<dbReference type="Proteomes" id="UP000326509">
    <property type="component" value="Unassembled WGS sequence"/>
</dbReference>
<evidence type="ECO:0008006" key="4">
    <source>
        <dbReference type="Google" id="ProtNLM"/>
    </source>
</evidence>
<dbReference type="EMBL" id="BKCG01000001">
    <property type="protein sequence ID" value="GER58822.1"/>
    <property type="molecule type" value="Genomic_DNA"/>
</dbReference>
<keyword evidence="1" id="KW-0732">Signal</keyword>